<dbReference type="Proteomes" id="UP000075683">
    <property type="component" value="Unassembled WGS sequence"/>
</dbReference>
<evidence type="ECO:0000313" key="1">
    <source>
        <dbReference type="EMBL" id="KYD22126.1"/>
    </source>
</evidence>
<proteinExistence type="predicted"/>
<accession>A0A150MCD0</accession>
<evidence type="ECO:0000313" key="2">
    <source>
        <dbReference type="Proteomes" id="UP000075683"/>
    </source>
</evidence>
<gene>
    <name evidence="1" type="ORF">B4135_1471</name>
</gene>
<dbReference type="STRING" id="301148.B4135_1471"/>
<dbReference type="EMBL" id="LQYT01000013">
    <property type="protein sequence ID" value="KYD22126.1"/>
    <property type="molecule type" value="Genomic_DNA"/>
</dbReference>
<comment type="caution">
    <text evidence="1">The sequence shown here is derived from an EMBL/GenBank/DDBJ whole genome shotgun (WGS) entry which is preliminary data.</text>
</comment>
<dbReference type="AlphaFoldDB" id="A0A150MCD0"/>
<sequence length="71" mass="7993">MPVAFPAASAFFRKVPDAGLSSWIPAATQIFLFLRSGPYLSEHGGRSPILDKLANFFERRRQHACIYKILI</sequence>
<reference evidence="1 2" key="1">
    <citation type="submission" date="2016-01" db="EMBL/GenBank/DDBJ databases">
        <title>Draft Genome Sequences of Seven Thermophilic Sporeformers Isolated from Foods.</title>
        <authorList>
            <person name="Berendsen E.M."/>
            <person name="Wells-Bennik M.H."/>
            <person name="Krawcyk A.O."/>
            <person name="De Jong A."/>
            <person name="Holsappel S."/>
            <person name="Eijlander R.T."/>
            <person name="Kuipers O.P."/>
        </authorList>
    </citation>
    <scope>NUCLEOTIDE SEQUENCE [LARGE SCALE GENOMIC DNA]</scope>
    <source>
        <strain evidence="1 2">B4135</strain>
    </source>
</reference>
<protein>
    <submittedName>
        <fullName evidence="1">Uncharacterized protein</fullName>
    </submittedName>
</protein>
<name>A0A150MCD0_9BACI</name>
<organism evidence="1 2">
    <name type="scientific">Caldibacillus debilis</name>
    <dbReference type="NCBI Taxonomy" id="301148"/>
    <lineage>
        <taxon>Bacteria</taxon>
        <taxon>Bacillati</taxon>
        <taxon>Bacillota</taxon>
        <taxon>Bacilli</taxon>
        <taxon>Bacillales</taxon>
        <taxon>Bacillaceae</taxon>
        <taxon>Caldibacillus</taxon>
    </lineage>
</organism>